<dbReference type="EMBL" id="LSYV01000040">
    <property type="protein sequence ID" value="KXZ46993.1"/>
    <property type="molecule type" value="Genomic_DNA"/>
</dbReference>
<dbReference type="Proteomes" id="UP000075714">
    <property type="component" value="Unassembled WGS sequence"/>
</dbReference>
<feature type="domain" description="F-box" evidence="1">
    <location>
        <begin position="1"/>
        <end position="44"/>
    </location>
</feature>
<dbReference type="Gene3D" id="1.20.1280.50">
    <property type="match status" value="1"/>
</dbReference>
<evidence type="ECO:0000259" key="1">
    <source>
        <dbReference type="PROSITE" id="PS50181"/>
    </source>
</evidence>
<dbReference type="InterPro" id="IPR036047">
    <property type="entry name" value="F-box-like_dom_sf"/>
</dbReference>
<dbReference type="AlphaFoldDB" id="A0A150GB47"/>
<keyword evidence="3" id="KW-1185">Reference proteome</keyword>
<reference evidence="3" key="1">
    <citation type="journal article" date="2016" name="Nat. Commun.">
        <title>The Gonium pectorale genome demonstrates co-option of cell cycle regulation during the evolution of multicellularity.</title>
        <authorList>
            <person name="Hanschen E.R."/>
            <person name="Marriage T.N."/>
            <person name="Ferris P.J."/>
            <person name="Hamaji T."/>
            <person name="Toyoda A."/>
            <person name="Fujiyama A."/>
            <person name="Neme R."/>
            <person name="Noguchi H."/>
            <person name="Minakuchi Y."/>
            <person name="Suzuki M."/>
            <person name="Kawai-Toyooka H."/>
            <person name="Smith D.R."/>
            <person name="Sparks H."/>
            <person name="Anderson J."/>
            <person name="Bakaric R."/>
            <person name="Luria V."/>
            <person name="Karger A."/>
            <person name="Kirschner M.W."/>
            <person name="Durand P.M."/>
            <person name="Michod R.E."/>
            <person name="Nozaki H."/>
            <person name="Olson B.J."/>
        </authorList>
    </citation>
    <scope>NUCLEOTIDE SEQUENCE [LARGE SCALE GENOMIC DNA]</scope>
    <source>
        <strain evidence="3">NIES-2863</strain>
    </source>
</reference>
<accession>A0A150GB47</accession>
<evidence type="ECO:0000313" key="2">
    <source>
        <dbReference type="EMBL" id="KXZ46993.1"/>
    </source>
</evidence>
<organism evidence="2 3">
    <name type="scientific">Gonium pectorale</name>
    <name type="common">Green alga</name>
    <dbReference type="NCBI Taxonomy" id="33097"/>
    <lineage>
        <taxon>Eukaryota</taxon>
        <taxon>Viridiplantae</taxon>
        <taxon>Chlorophyta</taxon>
        <taxon>core chlorophytes</taxon>
        <taxon>Chlorophyceae</taxon>
        <taxon>CS clade</taxon>
        <taxon>Chlamydomonadales</taxon>
        <taxon>Volvocaceae</taxon>
        <taxon>Gonium</taxon>
    </lineage>
</organism>
<sequence>MDALPCDVLEHICRFLDAKSVSHLACCSKTLRNVAMARGVWVGLLQRSFSSDELPQELDATCSTLGDASLVRAQVRQLFLQRPAFLSDAPRTCEIMEHTGSRFRKVLHIDGRRDLNFTSVFRSIPPGQYCVVWRVMLQPGYVRGYCNFRPVFGRPASSEPSSKAKARRALAAGSSYDAADQAGGRTRHGRHRRWRFGLLAGKGSEEAGGRTARSDEEFEAAGGGVGGVNLSRTDRAARGVRRRLRWLPGCMSPSAAARADEELPRSAATRAAGGGAAPLAAAAIHADPAPYPHQPEELANGDHPVATAVAGGHPEIEIEPLPAAPPPPALPPAPAQVANPVPAAVRQGTIQRQLATASAKRDAALAAGGGGPRYVPRWLSPLWGSHASSWRQLDPAGPLGHGVWRTLHLGSLTVRRPADVHLHSVMVQLRPQNPDQEQLALPPGESRWRGALVDYVELVPVRRAGLLQGLLPGFAVPAPTVFPELREVVEVPRA</sequence>
<dbReference type="PROSITE" id="PS50181">
    <property type="entry name" value="FBOX"/>
    <property type="match status" value="1"/>
</dbReference>
<evidence type="ECO:0000313" key="3">
    <source>
        <dbReference type="Proteomes" id="UP000075714"/>
    </source>
</evidence>
<proteinExistence type="predicted"/>
<dbReference type="Pfam" id="PF00646">
    <property type="entry name" value="F-box"/>
    <property type="match status" value="1"/>
</dbReference>
<dbReference type="OrthoDB" id="9970274at2759"/>
<protein>
    <recommendedName>
        <fullName evidence="1">F-box domain-containing protein</fullName>
    </recommendedName>
</protein>
<gene>
    <name evidence="2" type="ORF">GPECTOR_39g487</name>
</gene>
<dbReference type="SUPFAM" id="SSF81383">
    <property type="entry name" value="F-box domain"/>
    <property type="match status" value="1"/>
</dbReference>
<dbReference type="InterPro" id="IPR001810">
    <property type="entry name" value="F-box_dom"/>
</dbReference>
<name>A0A150GB47_GONPE</name>
<comment type="caution">
    <text evidence="2">The sequence shown here is derived from an EMBL/GenBank/DDBJ whole genome shotgun (WGS) entry which is preliminary data.</text>
</comment>